<protein>
    <recommendedName>
        <fullName evidence="6">Ferlin B-domain domain-containing protein</fullName>
    </recommendedName>
</protein>
<dbReference type="Proteomes" id="UP000677228">
    <property type="component" value="Unassembled WGS sequence"/>
</dbReference>
<sequence>MKKIQPALPDIFLWMICDNKRVAYARLAPEDILYSICQSDKGKNYGKVQTLFLKTPRTSEKPLKSSTNAKVQVFLWLGVEDQEQQIWKQLPTGYDVPPSLTNDLKYIRYNERSYYELRCHCYKARSLFASDESGLSDPYLSITVGNETQSTP</sequence>
<dbReference type="SUPFAM" id="SSF49562">
    <property type="entry name" value="C2 domain (Calcium/lipid-binding domain, CaLB)"/>
    <property type="match status" value="1"/>
</dbReference>
<dbReference type="Pfam" id="PF08150">
    <property type="entry name" value="FerB"/>
    <property type="match status" value="1"/>
</dbReference>
<dbReference type="InterPro" id="IPR012561">
    <property type="entry name" value="Ferlin_B-domain"/>
</dbReference>
<proteinExistence type="predicted"/>
<keyword evidence="4" id="KW-1133">Transmembrane helix</keyword>
<evidence type="ECO:0000313" key="7">
    <source>
        <dbReference type="EMBL" id="CAF1514774.1"/>
    </source>
</evidence>
<dbReference type="Gene3D" id="2.60.40.150">
    <property type="entry name" value="C2 domain"/>
    <property type="match status" value="1"/>
</dbReference>
<name>A0A8S2FPL4_9BILA</name>
<keyword evidence="2" id="KW-0812">Transmembrane</keyword>
<dbReference type="InterPro" id="IPR035892">
    <property type="entry name" value="C2_domain_sf"/>
</dbReference>
<feature type="non-terminal residue" evidence="7">
    <location>
        <position position="1"/>
    </location>
</feature>
<evidence type="ECO:0000256" key="2">
    <source>
        <dbReference type="ARBA" id="ARBA00022692"/>
    </source>
</evidence>
<evidence type="ECO:0000256" key="5">
    <source>
        <dbReference type="ARBA" id="ARBA00023136"/>
    </source>
</evidence>
<accession>A0A8S2FPL4</accession>
<dbReference type="EMBL" id="CAJNOK010035586">
    <property type="protein sequence ID" value="CAF1514774.1"/>
    <property type="molecule type" value="Genomic_DNA"/>
</dbReference>
<keyword evidence="3" id="KW-0677">Repeat</keyword>
<reference evidence="7" key="1">
    <citation type="submission" date="2021-02" db="EMBL/GenBank/DDBJ databases">
        <authorList>
            <person name="Nowell W R."/>
        </authorList>
    </citation>
    <scope>NUCLEOTIDE SEQUENCE</scope>
</reference>
<dbReference type="PANTHER" id="PTHR12546:SF60">
    <property type="entry name" value="MISFIRE, ISOFORM F"/>
    <property type="match status" value="1"/>
</dbReference>
<dbReference type="Proteomes" id="UP000682733">
    <property type="component" value="Unassembled WGS sequence"/>
</dbReference>
<evidence type="ECO:0000259" key="6">
    <source>
        <dbReference type="SMART" id="SM01201"/>
    </source>
</evidence>
<comment type="caution">
    <text evidence="7">The sequence shown here is derived from an EMBL/GenBank/DDBJ whole genome shotgun (WGS) entry which is preliminary data.</text>
</comment>
<evidence type="ECO:0000256" key="1">
    <source>
        <dbReference type="ARBA" id="ARBA00004370"/>
    </source>
</evidence>
<evidence type="ECO:0000256" key="4">
    <source>
        <dbReference type="ARBA" id="ARBA00022989"/>
    </source>
</evidence>
<dbReference type="GO" id="GO:0016020">
    <property type="term" value="C:membrane"/>
    <property type="evidence" value="ECO:0007669"/>
    <property type="project" value="UniProtKB-SubCell"/>
</dbReference>
<dbReference type="SMART" id="SM01201">
    <property type="entry name" value="FerB"/>
    <property type="match status" value="1"/>
</dbReference>
<dbReference type="GO" id="GO:0007009">
    <property type="term" value="P:plasma membrane organization"/>
    <property type="evidence" value="ECO:0007669"/>
    <property type="project" value="TreeGrafter"/>
</dbReference>
<feature type="domain" description="Ferlin B-domain" evidence="6">
    <location>
        <begin position="4"/>
        <end position="79"/>
    </location>
</feature>
<gene>
    <name evidence="7" type="ORF">OVA965_LOCUS37530</name>
    <name evidence="8" type="ORF">TMI583_LOCUS38618</name>
</gene>
<dbReference type="AlphaFoldDB" id="A0A8S2FPL4"/>
<evidence type="ECO:0000256" key="3">
    <source>
        <dbReference type="ARBA" id="ARBA00022737"/>
    </source>
</evidence>
<organism evidence="7 9">
    <name type="scientific">Didymodactylos carnosus</name>
    <dbReference type="NCBI Taxonomy" id="1234261"/>
    <lineage>
        <taxon>Eukaryota</taxon>
        <taxon>Metazoa</taxon>
        <taxon>Spiralia</taxon>
        <taxon>Gnathifera</taxon>
        <taxon>Rotifera</taxon>
        <taxon>Eurotatoria</taxon>
        <taxon>Bdelloidea</taxon>
        <taxon>Philodinida</taxon>
        <taxon>Philodinidae</taxon>
        <taxon>Didymodactylos</taxon>
    </lineage>
</organism>
<comment type="subcellular location">
    <subcellularLocation>
        <location evidence="1">Membrane</location>
    </subcellularLocation>
</comment>
<evidence type="ECO:0000313" key="9">
    <source>
        <dbReference type="Proteomes" id="UP000677228"/>
    </source>
</evidence>
<dbReference type="EMBL" id="CAJOBA010057679">
    <property type="protein sequence ID" value="CAF4302244.1"/>
    <property type="molecule type" value="Genomic_DNA"/>
</dbReference>
<dbReference type="PANTHER" id="PTHR12546">
    <property type="entry name" value="FER-1-LIKE"/>
    <property type="match status" value="1"/>
</dbReference>
<dbReference type="InterPro" id="IPR037721">
    <property type="entry name" value="Ferlin"/>
</dbReference>
<keyword evidence="5" id="KW-0472">Membrane</keyword>
<evidence type="ECO:0000313" key="8">
    <source>
        <dbReference type="EMBL" id="CAF4302244.1"/>
    </source>
</evidence>